<reference evidence="1" key="1">
    <citation type="submission" date="2021-02" db="EMBL/GenBank/DDBJ databases">
        <authorList>
            <person name="Nowell W R."/>
        </authorList>
    </citation>
    <scope>NUCLEOTIDE SEQUENCE</scope>
</reference>
<evidence type="ECO:0000313" key="1">
    <source>
        <dbReference type="EMBL" id="CAF3668122.1"/>
    </source>
</evidence>
<dbReference type="EMBL" id="CAJOBR010022899">
    <property type="protein sequence ID" value="CAF4950791.1"/>
    <property type="molecule type" value="Genomic_DNA"/>
</dbReference>
<dbReference type="AlphaFoldDB" id="A0A818SUC9"/>
<sequence length="169" mass="19697">MTHTRPMENKVLTIDHVKAEQIETNNMQPVQSKENLSSKATVPGENDKIRLLSDLVDRATNVKDLMEYHKNRCLTYYEANRYKDCLCDIEVLEQYGYLDESLLLIKWICTIHCHIGEVRNTFLDSLNVDILNNRDTAIKLLACISDEKVNKLIQRTSNNRLTKKMKRLN</sequence>
<organism evidence="1 3">
    <name type="scientific">Rotaria socialis</name>
    <dbReference type="NCBI Taxonomy" id="392032"/>
    <lineage>
        <taxon>Eukaryota</taxon>
        <taxon>Metazoa</taxon>
        <taxon>Spiralia</taxon>
        <taxon>Gnathifera</taxon>
        <taxon>Rotifera</taxon>
        <taxon>Eurotatoria</taxon>
        <taxon>Bdelloidea</taxon>
        <taxon>Philodinida</taxon>
        <taxon>Philodinidae</taxon>
        <taxon>Rotaria</taxon>
    </lineage>
</organism>
<protein>
    <submittedName>
        <fullName evidence="1">Uncharacterized protein</fullName>
    </submittedName>
</protein>
<evidence type="ECO:0000313" key="3">
    <source>
        <dbReference type="Proteomes" id="UP000663872"/>
    </source>
</evidence>
<gene>
    <name evidence="1" type="ORF">GRG538_LOCUS26192</name>
    <name evidence="2" type="ORF">QYT958_LOCUS33463</name>
</gene>
<accession>A0A818SUC9</accession>
<evidence type="ECO:0000313" key="2">
    <source>
        <dbReference type="EMBL" id="CAF4950791.1"/>
    </source>
</evidence>
<comment type="caution">
    <text evidence="1">The sequence shown here is derived from an EMBL/GenBank/DDBJ whole genome shotgun (WGS) entry which is preliminary data.</text>
</comment>
<dbReference type="Proteomes" id="UP000663872">
    <property type="component" value="Unassembled WGS sequence"/>
</dbReference>
<dbReference type="Proteomes" id="UP000663848">
    <property type="component" value="Unassembled WGS sequence"/>
</dbReference>
<proteinExistence type="predicted"/>
<dbReference type="EMBL" id="CAJNYT010004520">
    <property type="protein sequence ID" value="CAF3668122.1"/>
    <property type="molecule type" value="Genomic_DNA"/>
</dbReference>
<name>A0A818SUC9_9BILA</name>